<dbReference type="RefSeq" id="WP_204418318.1">
    <property type="nucleotide sequence ID" value="NZ_JAFBED010000008.1"/>
</dbReference>
<dbReference type="Proteomes" id="UP000737402">
    <property type="component" value="Unassembled WGS sequence"/>
</dbReference>
<protein>
    <submittedName>
        <fullName evidence="2">Uncharacterized protein</fullName>
    </submittedName>
</protein>
<sequence length="70" mass="7924">MKFEIHSFKVDILMNSSSLNKGDNTIFNIKVEKQENEGVGTIAGEKNRMNHNTGMVNRRTGTEPDQQNQT</sequence>
<keyword evidence="3" id="KW-1185">Reference proteome</keyword>
<accession>A0ABS2P4K9</accession>
<comment type="caution">
    <text evidence="2">The sequence shown here is derived from an EMBL/GenBank/DDBJ whole genome shotgun (WGS) entry which is preliminary data.</text>
</comment>
<name>A0ABS2P4K9_9BACI</name>
<evidence type="ECO:0000313" key="3">
    <source>
        <dbReference type="Proteomes" id="UP000737402"/>
    </source>
</evidence>
<evidence type="ECO:0000256" key="1">
    <source>
        <dbReference type="SAM" id="MobiDB-lite"/>
    </source>
</evidence>
<gene>
    <name evidence="2" type="ORF">JOC95_003427</name>
</gene>
<evidence type="ECO:0000313" key="2">
    <source>
        <dbReference type="EMBL" id="MBM7621538.1"/>
    </source>
</evidence>
<feature type="region of interest" description="Disordered" evidence="1">
    <location>
        <begin position="44"/>
        <end position="70"/>
    </location>
</feature>
<proteinExistence type="predicted"/>
<reference evidence="2 3" key="1">
    <citation type="submission" date="2021-01" db="EMBL/GenBank/DDBJ databases">
        <title>Genomic Encyclopedia of Type Strains, Phase IV (KMG-IV): sequencing the most valuable type-strain genomes for metagenomic binning, comparative biology and taxonomic classification.</title>
        <authorList>
            <person name="Goeker M."/>
        </authorList>
    </citation>
    <scope>NUCLEOTIDE SEQUENCE [LARGE SCALE GENOMIC DNA]</scope>
    <source>
        <strain evidence="2 3">DSM 25879</strain>
    </source>
</reference>
<dbReference type="EMBL" id="JAFBED010000008">
    <property type="protein sequence ID" value="MBM7621538.1"/>
    <property type="molecule type" value="Genomic_DNA"/>
</dbReference>
<organism evidence="2 3">
    <name type="scientific">Sutcliffiella tianshenii</name>
    <dbReference type="NCBI Taxonomy" id="1463404"/>
    <lineage>
        <taxon>Bacteria</taxon>
        <taxon>Bacillati</taxon>
        <taxon>Bacillota</taxon>
        <taxon>Bacilli</taxon>
        <taxon>Bacillales</taxon>
        <taxon>Bacillaceae</taxon>
        <taxon>Sutcliffiella</taxon>
    </lineage>
</organism>